<name>A0A510E310_9CREN</name>
<organism evidence="1 2">
    <name type="scientific">Sulfuracidifex tepidarius</name>
    <dbReference type="NCBI Taxonomy" id="1294262"/>
    <lineage>
        <taxon>Archaea</taxon>
        <taxon>Thermoproteota</taxon>
        <taxon>Thermoprotei</taxon>
        <taxon>Sulfolobales</taxon>
        <taxon>Sulfolobaceae</taxon>
        <taxon>Sulfuracidifex</taxon>
    </lineage>
</organism>
<dbReference type="GeneID" id="41717722"/>
<evidence type="ECO:0000313" key="2">
    <source>
        <dbReference type="Proteomes" id="UP000325030"/>
    </source>
</evidence>
<dbReference type="AlphaFoldDB" id="A0A510E310"/>
<dbReference type="EMBL" id="AP018930">
    <property type="protein sequence ID" value="BBG26857.1"/>
    <property type="molecule type" value="Genomic_DNA"/>
</dbReference>
<protein>
    <submittedName>
        <fullName evidence="1">Uncharacterized protein</fullName>
    </submittedName>
</protein>
<proteinExistence type="predicted"/>
<dbReference type="RefSeq" id="WP_149564821.1">
    <property type="nucleotide sequence ID" value="NZ_AP018930.1"/>
</dbReference>
<gene>
    <name evidence="1" type="ORF">IC007_1379</name>
</gene>
<sequence length="1204" mass="129674">MNKIVGLAILGIFLGSVLVGILPLTTAAALSYPIKFGSDNPSEIYTLPASNVIPYYNGKMPGGLVNLFIMNTSMFNPSALTFYLYYPNGNLESEVTLSSIVGYQNLTYYSPSLSSMLFVINATPSTGTTESVKEFVGAIPNVGNYVLNGTGVKVSSVNEIALPEIFYPATIQIGDVLVVDYSGSNYTFGVGSPNNMIVSLENGLQENGFFPTSNYDEFAGRQNGSIIVSDPSAYDAGLTSEKLFLNLTYSPQYPITVYFKVNGIVNNTKDVMVYNSAGQEIYGPAINNFYGSTLALTGLFKAIAYENVDSVYSYNPILGNVSISAGTPSPTFASYPTDDFNATPPTVNNITTTLTVNDNATLQSSGYASGTENLFNITIYFSHVSANAPADYIAFNITPDYPYLINKVNVTINASAMLTYSPSAKPAYVMTFSTESEERGIITGTGYSALGLDGVGYHSTGNYPLPIAIGVPGVGYIALVEFGIWDNYTVVTVGGYDQLNVPFSNVYPYRAEVLTPQFVTYPSSPVVSSLSPYCLGVENITVKAPDDPLYTGFTANSVNAPSVNGQWDTNVPPIGASTGFHVYLFNGANLVQSLSNIYTLPEPALHAVPVLNTTSDKYYTVEAYTNTTPFYTLKLNIMLTSGTTPQVVEQTTSFAGIQYVDGLTLYVPPQDLSATKMEITYVDSDFAVYWYFNNTRGYELNYTITFNTSSLPALHTPKTAYIPQNYYNISLLDGFYAGPLGSILKIATVSTFPGMYLYYPGAMNGIFVGNLTGIAVMLSNGTTENITLTHNNVSSIIPNLELSEDSSCSGIFTTSISIPGLERVLHVTAQELNGSYVTVYYKDNISGQTVHNTTKLLLNSTAIAPIRNGTVDFIITTIKAISPTQVVVGRLPLYVVTQPEIQIADPSEAATSPSSITYLNATSVTIHSTLNYTAVITYNTTTDETNVTVYNMTHGMIYTSKVTGDALPLLARENISSPYYIGSPVNFEFTPGTTSAPYPTLMVESNGITLSLGLPVQDFVAPKVVLQNGTVLNETVNSTITVNVKDSLGDQFSATAYLLPVNQEPLRIAPYGIYVPHNPTLYTTAASETYMYNQSVQITSGSLVLNLNVTPVIKYPFFVYMQGEVHEGYAANSTTAVLGVATGYTYDPFFAPGVSLPVSLNLGGITGLEPGHVYTVYVQAYSYPGGPIMSEFPTTLEFANVTYV</sequence>
<accession>A0A510E310</accession>
<reference evidence="2" key="1">
    <citation type="submission" date="2018-09" db="EMBL/GenBank/DDBJ databases">
        <title>Complete Genome Sequencing of Sulfolobus sp. JCM 16834.</title>
        <authorList>
            <person name="Kato S."/>
            <person name="Itoh T."/>
            <person name="Ohkuma M."/>
        </authorList>
    </citation>
    <scope>NUCLEOTIDE SEQUENCE [LARGE SCALE GENOMIC DNA]</scope>
    <source>
        <strain evidence="2">IC-007</strain>
    </source>
</reference>
<dbReference type="Proteomes" id="UP000325030">
    <property type="component" value="Chromosome"/>
</dbReference>
<evidence type="ECO:0000313" key="1">
    <source>
        <dbReference type="EMBL" id="BBG26857.1"/>
    </source>
</evidence>